<sequence length="174" mass="18759">MFLKAAILFRDGRWTEITQGVTRHSELQSIRGLPDLRPTDDICHCHHSAHSNATGTLKDEENQGPPRHLRCVNILPHLHSQAVISFANSTPESLPLSLDSLFPSFALFGPSRSSTLIIHLVANDRVACGYAPSRAPREDGSCTHDHLHGGGDASCRSLCPNSSGGVIMHVGAAK</sequence>
<dbReference type="EMBL" id="PZQS01000012">
    <property type="protein sequence ID" value="PVD20674.1"/>
    <property type="molecule type" value="Genomic_DNA"/>
</dbReference>
<organism evidence="1 2">
    <name type="scientific">Pomacea canaliculata</name>
    <name type="common">Golden apple snail</name>
    <dbReference type="NCBI Taxonomy" id="400727"/>
    <lineage>
        <taxon>Eukaryota</taxon>
        <taxon>Metazoa</taxon>
        <taxon>Spiralia</taxon>
        <taxon>Lophotrochozoa</taxon>
        <taxon>Mollusca</taxon>
        <taxon>Gastropoda</taxon>
        <taxon>Caenogastropoda</taxon>
        <taxon>Architaenioglossa</taxon>
        <taxon>Ampullarioidea</taxon>
        <taxon>Ampullariidae</taxon>
        <taxon>Pomacea</taxon>
    </lineage>
</organism>
<dbReference type="AlphaFoldDB" id="A0A2T7NHM6"/>
<name>A0A2T7NHM6_POMCA</name>
<comment type="caution">
    <text evidence="1">The sequence shown here is derived from an EMBL/GenBank/DDBJ whole genome shotgun (WGS) entry which is preliminary data.</text>
</comment>
<protein>
    <submittedName>
        <fullName evidence="1">Uncharacterized protein</fullName>
    </submittedName>
</protein>
<accession>A0A2T7NHM6</accession>
<reference evidence="1 2" key="1">
    <citation type="submission" date="2018-04" db="EMBL/GenBank/DDBJ databases">
        <title>The genome of golden apple snail Pomacea canaliculata provides insight into stress tolerance and invasive adaptation.</title>
        <authorList>
            <person name="Liu C."/>
            <person name="Liu B."/>
            <person name="Ren Y."/>
            <person name="Zhang Y."/>
            <person name="Wang H."/>
            <person name="Li S."/>
            <person name="Jiang F."/>
            <person name="Yin L."/>
            <person name="Zhang G."/>
            <person name="Qian W."/>
            <person name="Fan W."/>
        </authorList>
    </citation>
    <scope>NUCLEOTIDE SEQUENCE [LARGE SCALE GENOMIC DNA]</scope>
    <source>
        <strain evidence="1">SZHN2017</strain>
        <tissue evidence="1">Muscle</tissue>
    </source>
</reference>
<evidence type="ECO:0000313" key="2">
    <source>
        <dbReference type="Proteomes" id="UP000245119"/>
    </source>
</evidence>
<evidence type="ECO:0000313" key="1">
    <source>
        <dbReference type="EMBL" id="PVD20674.1"/>
    </source>
</evidence>
<gene>
    <name evidence="1" type="ORF">C0Q70_18832</name>
</gene>
<proteinExistence type="predicted"/>
<dbReference type="Proteomes" id="UP000245119">
    <property type="component" value="Linkage Group LG12"/>
</dbReference>
<keyword evidence="2" id="KW-1185">Reference proteome</keyword>